<dbReference type="Pfam" id="PF02259">
    <property type="entry name" value="FAT"/>
    <property type="match status" value="1"/>
</dbReference>
<dbReference type="InterPro" id="IPR003151">
    <property type="entry name" value="PIK-rel_kinase_FAT"/>
</dbReference>
<organism evidence="2">
    <name type="scientific">Cucumis melo</name>
    <name type="common">Muskmelon</name>
    <dbReference type="NCBI Taxonomy" id="3656"/>
    <lineage>
        <taxon>Eukaryota</taxon>
        <taxon>Viridiplantae</taxon>
        <taxon>Streptophyta</taxon>
        <taxon>Embryophyta</taxon>
        <taxon>Tracheophyta</taxon>
        <taxon>Spermatophyta</taxon>
        <taxon>Magnoliopsida</taxon>
        <taxon>eudicotyledons</taxon>
        <taxon>Gunneridae</taxon>
        <taxon>Pentapetalae</taxon>
        <taxon>rosids</taxon>
        <taxon>fabids</taxon>
        <taxon>Cucurbitales</taxon>
        <taxon>Cucurbitaceae</taxon>
        <taxon>Benincaseae</taxon>
        <taxon>Cucumis</taxon>
    </lineage>
</organism>
<accession>A0A9I9ED55</accession>
<proteinExistence type="predicted"/>
<feature type="domain" description="PIK-related kinase FAT" evidence="1">
    <location>
        <begin position="223"/>
        <end position="266"/>
    </location>
</feature>
<sequence>MELHLVITISWSSLMQTHCIGYPHSHVAYINALDQCVCIKYKVSRIHSINRIRYPTLTLYYRLFKLILNIDPRHKIQHIVHDMHPSQGPHVVDINDWEEDVVGFFVDRELTSKIWLCRLVIFHPRRIEFAVHWAYHPTMSRSAISDLVIYYCTPPVGNPVIKGQRALIRNICIERIQRAKRNVEVPMHFPFCSHRLNFLFIQTLNPISNLAITINFVDLTISLAIRALVLPPIQDIETWLKFASLCRKNGKANQARSTLVKLLQVTVKTLVSQPYHRPFFILYYIPLSNHRPKTCLDFN</sequence>
<dbReference type="Gramene" id="MELO3C031895.2.1">
    <property type="protein sequence ID" value="MELO3C031895.2.1"/>
    <property type="gene ID" value="MELO3C031895.2"/>
</dbReference>
<evidence type="ECO:0000313" key="2">
    <source>
        <dbReference type="EnsemblPlants" id="MELO3C031895.2.1"/>
    </source>
</evidence>
<dbReference type="AlphaFoldDB" id="A0A9I9ED55"/>
<protein>
    <recommendedName>
        <fullName evidence="1">PIK-related kinase FAT domain-containing protein</fullName>
    </recommendedName>
</protein>
<name>A0A9I9ED55_CUCME</name>
<evidence type="ECO:0000259" key="1">
    <source>
        <dbReference type="Pfam" id="PF02259"/>
    </source>
</evidence>
<dbReference type="EnsemblPlants" id="MELO3C031895.2.1">
    <property type="protein sequence ID" value="MELO3C031895.2.1"/>
    <property type="gene ID" value="MELO3C031895.2"/>
</dbReference>
<reference evidence="2" key="1">
    <citation type="submission" date="2023-03" db="UniProtKB">
        <authorList>
            <consortium name="EnsemblPlants"/>
        </authorList>
    </citation>
    <scope>IDENTIFICATION</scope>
</reference>